<sequence length="82" mass="9717">MELFWPVAAVRSKLMDEAIYHCTEKHRIETLLVFLSLSRSSQTETTIQTRVKERAESFRQCYCVCGPHMRRNPQTNYHIDDL</sequence>
<accession>A0ABR3L2U4</accession>
<organism evidence="1 2">
    <name type="scientific">Cirrhinus molitorella</name>
    <name type="common">mud carp</name>
    <dbReference type="NCBI Taxonomy" id="172907"/>
    <lineage>
        <taxon>Eukaryota</taxon>
        <taxon>Metazoa</taxon>
        <taxon>Chordata</taxon>
        <taxon>Craniata</taxon>
        <taxon>Vertebrata</taxon>
        <taxon>Euteleostomi</taxon>
        <taxon>Actinopterygii</taxon>
        <taxon>Neopterygii</taxon>
        <taxon>Teleostei</taxon>
        <taxon>Ostariophysi</taxon>
        <taxon>Cypriniformes</taxon>
        <taxon>Cyprinidae</taxon>
        <taxon>Labeoninae</taxon>
        <taxon>Labeonini</taxon>
        <taxon>Cirrhinus</taxon>
    </lineage>
</organism>
<protein>
    <submittedName>
        <fullName evidence="1">Uncharacterized protein</fullName>
    </submittedName>
</protein>
<name>A0ABR3L2U4_9TELE</name>
<dbReference type="Proteomes" id="UP001558613">
    <property type="component" value="Unassembled WGS sequence"/>
</dbReference>
<keyword evidence="2" id="KW-1185">Reference proteome</keyword>
<evidence type="ECO:0000313" key="1">
    <source>
        <dbReference type="EMBL" id="KAL1247202.1"/>
    </source>
</evidence>
<comment type="caution">
    <text evidence="1">The sequence shown here is derived from an EMBL/GenBank/DDBJ whole genome shotgun (WGS) entry which is preliminary data.</text>
</comment>
<gene>
    <name evidence="1" type="ORF">QQF64_022578</name>
</gene>
<dbReference type="EMBL" id="JAYMGO010000025">
    <property type="protein sequence ID" value="KAL1247202.1"/>
    <property type="molecule type" value="Genomic_DNA"/>
</dbReference>
<evidence type="ECO:0000313" key="2">
    <source>
        <dbReference type="Proteomes" id="UP001558613"/>
    </source>
</evidence>
<proteinExistence type="predicted"/>
<reference evidence="1 2" key="1">
    <citation type="submission" date="2023-09" db="EMBL/GenBank/DDBJ databases">
        <authorList>
            <person name="Wang M."/>
        </authorList>
    </citation>
    <scope>NUCLEOTIDE SEQUENCE [LARGE SCALE GENOMIC DNA]</scope>
    <source>
        <strain evidence="1">GT-2023</strain>
        <tissue evidence="1">Liver</tissue>
    </source>
</reference>